<proteinExistence type="predicted"/>
<sequence>MKRRCFLSLLGAGLLLPIRRALAWTRPSEVVPGETDLLGARLQLGGDWGGSTPADASVVIGSMRAGCLGGVALVSDAQPKRLRIDNKTGKNPSVWLHSGNSTTAWVTVIVGTRDWCNLAYQFGHELGHVLCNSWERNAKPRNPCQWLEEALAEAFTLRGLGRMADGWARSPPFPNDAAYATSIRDYRETLLAGYRTTALAQGMAAGFPAWFAAHDVFFETHGGLDDAKGAVSTMLGLLEDDADAVADLGALNRWPGRSGIPLPDYLDRWEESCAQLGAPNRLPGKIRALLANR</sequence>
<evidence type="ECO:0000313" key="3">
    <source>
        <dbReference type="Proteomes" id="UP000305131"/>
    </source>
</evidence>
<organism evidence="2 3">
    <name type="scientific">Xanthobacter autotrophicus</name>
    <dbReference type="NCBI Taxonomy" id="280"/>
    <lineage>
        <taxon>Bacteria</taxon>
        <taxon>Pseudomonadati</taxon>
        <taxon>Pseudomonadota</taxon>
        <taxon>Alphaproteobacteria</taxon>
        <taxon>Hyphomicrobiales</taxon>
        <taxon>Xanthobacteraceae</taxon>
        <taxon>Xanthobacter</taxon>
    </lineage>
</organism>
<evidence type="ECO:0000256" key="1">
    <source>
        <dbReference type="SAM" id="SignalP"/>
    </source>
</evidence>
<dbReference type="RefSeq" id="WP_138401710.1">
    <property type="nucleotide sequence ID" value="NZ_JBAFVI010000016.1"/>
</dbReference>
<protein>
    <recommendedName>
        <fullName evidence="4">IrrE N-terminal-like domain-containing protein</fullName>
    </recommendedName>
</protein>
<accession>A0A6C1K941</accession>
<dbReference type="OrthoDB" id="7956697at2"/>
<reference evidence="2 3" key="1">
    <citation type="submission" date="2019-05" db="EMBL/GenBank/DDBJ databases">
        <authorList>
            <person name="Zhou X."/>
        </authorList>
    </citation>
    <scope>NUCLEOTIDE SEQUENCE [LARGE SCALE GENOMIC DNA]</scope>
    <source>
        <strain evidence="2 3">DSM 432</strain>
    </source>
</reference>
<evidence type="ECO:0008006" key="4">
    <source>
        <dbReference type="Google" id="ProtNLM"/>
    </source>
</evidence>
<comment type="caution">
    <text evidence="2">The sequence shown here is derived from an EMBL/GenBank/DDBJ whole genome shotgun (WGS) entry which is preliminary data.</text>
</comment>
<dbReference type="EMBL" id="VAUP01000042">
    <property type="protein sequence ID" value="TLX40799.1"/>
    <property type="molecule type" value="Genomic_DNA"/>
</dbReference>
<dbReference type="GeneID" id="95776219"/>
<feature type="chain" id="PRO_5025392054" description="IrrE N-terminal-like domain-containing protein" evidence="1">
    <location>
        <begin position="24"/>
        <end position="293"/>
    </location>
</feature>
<feature type="signal peptide" evidence="1">
    <location>
        <begin position="1"/>
        <end position="23"/>
    </location>
</feature>
<gene>
    <name evidence="2" type="ORF">FBQ73_22435</name>
</gene>
<evidence type="ECO:0000313" key="2">
    <source>
        <dbReference type="EMBL" id="TLX40799.1"/>
    </source>
</evidence>
<keyword evidence="1" id="KW-0732">Signal</keyword>
<name>A0A6C1K941_XANAU</name>
<dbReference type="Proteomes" id="UP000305131">
    <property type="component" value="Unassembled WGS sequence"/>
</dbReference>
<dbReference type="AlphaFoldDB" id="A0A6C1K941"/>